<dbReference type="GO" id="GO:0005886">
    <property type="term" value="C:plasma membrane"/>
    <property type="evidence" value="ECO:0007669"/>
    <property type="project" value="UniProtKB-SubCell"/>
</dbReference>
<dbReference type="SUPFAM" id="SSF48452">
    <property type="entry name" value="TPR-like"/>
    <property type="match status" value="1"/>
</dbReference>
<dbReference type="PATRIC" id="fig|1261658.3.peg.533"/>
<dbReference type="Gene3D" id="1.25.40.10">
    <property type="entry name" value="Tetratricopeptide repeat domain"/>
    <property type="match status" value="1"/>
</dbReference>
<protein>
    <recommendedName>
        <fullName evidence="8">Ancillary SecYEG translocon subunit</fullName>
    </recommendedName>
</protein>
<comment type="similarity">
    <text evidence="7">Belongs to the YfgM family.</text>
</comment>
<keyword evidence="6" id="KW-0143">Chaperone</keyword>
<comment type="subcellular location">
    <subcellularLocation>
        <location evidence="1">Cell membrane</location>
        <topology evidence="1">Single-pass type II membrane protein</topology>
    </subcellularLocation>
</comment>
<evidence type="ECO:0000256" key="5">
    <source>
        <dbReference type="ARBA" id="ARBA00023136"/>
    </source>
</evidence>
<dbReference type="GO" id="GO:0044877">
    <property type="term" value="F:protein-containing complex binding"/>
    <property type="evidence" value="ECO:0007669"/>
    <property type="project" value="InterPro"/>
</dbReference>
<dbReference type="PANTHER" id="PTHR38035:SF1">
    <property type="entry name" value="ANCILLARY SECYEG TRANSLOCON SUBUNIT"/>
    <property type="match status" value="1"/>
</dbReference>
<sequence length="206" mass="23181">MSDYLNKTEEQQFEEAKSWLKQNGMPILMAIILALAASAGWNFWKNHQVEVSQKTSASYQQVMESYLQNPEKNTPLVEKFIADNQATSYAVFAQLEQAKQLVDKQDFAVAKNVLNQAIGNTDDATLQNVIRFRLAAVEFQLQQFDAALATLAKIQDKAWDLRKQVFVGDILAAKGDKEAAKSAYEQAKANAPENEHMLIDIRLNNL</sequence>
<dbReference type="RefSeq" id="WP_064318119.1">
    <property type="nucleotide sequence ID" value="NZ_JACI01000001.1"/>
</dbReference>
<evidence type="ECO:0000256" key="2">
    <source>
        <dbReference type="ARBA" id="ARBA00022475"/>
    </source>
</evidence>
<evidence type="ECO:0000256" key="6">
    <source>
        <dbReference type="ARBA" id="ARBA00023186"/>
    </source>
</evidence>
<feature type="domain" description="Ancillary SecYEG translocon subunit/Cell division coordinator CpoB TPR" evidence="10">
    <location>
        <begin position="17"/>
        <end position="206"/>
    </location>
</feature>
<evidence type="ECO:0000313" key="12">
    <source>
        <dbReference type="Proteomes" id="UP000078358"/>
    </source>
</evidence>
<keyword evidence="2" id="KW-1003">Cell membrane</keyword>
<dbReference type="PANTHER" id="PTHR38035">
    <property type="entry name" value="UPF0070 PROTEIN YFGM"/>
    <property type="match status" value="1"/>
</dbReference>
<feature type="transmembrane region" description="Helical" evidence="9">
    <location>
        <begin position="25"/>
        <end position="44"/>
    </location>
</feature>
<evidence type="ECO:0000256" key="8">
    <source>
        <dbReference type="ARBA" id="ARBA00024235"/>
    </source>
</evidence>
<keyword evidence="3 9" id="KW-0812">Transmembrane</keyword>
<accession>A0A179D0P1</accession>
<dbReference type="Pfam" id="PF09976">
    <property type="entry name" value="TPR_21"/>
    <property type="match status" value="1"/>
</dbReference>
<keyword evidence="5 9" id="KW-0472">Membrane</keyword>
<dbReference type="InterPro" id="IPR011990">
    <property type="entry name" value="TPR-like_helical_dom_sf"/>
</dbReference>
<keyword evidence="4 9" id="KW-1133">Transmembrane helix</keyword>
<dbReference type="EMBL" id="JACI01000001">
    <property type="protein sequence ID" value="OAQ15450.1"/>
    <property type="molecule type" value="Genomic_DNA"/>
</dbReference>
<proteinExistence type="inferred from homology"/>
<comment type="caution">
    <text evidence="11">The sequence shown here is derived from an EMBL/GenBank/DDBJ whole genome shotgun (WGS) entry which is preliminary data.</text>
</comment>
<name>A0A179D0P1_BIBTR</name>
<organism evidence="11 12">
    <name type="scientific">Bibersteinia trehalosi Y31</name>
    <dbReference type="NCBI Taxonomy" id="1261658"/>
    <lineage>
        <taxon>Bacteria</taxon>
        <taxon>Pseudomonadati</taxon>
        <taxon>Pseudomonadota</taxon>
        <taxon>Gammaproteobacteria</taxon>
        <taxon>Pasteurellales</taxon>
        <taxon>Pasteurellaceae</taxon>
        <taxon>Bibersteinia</taxon>
    </lineage>
</organism>
<dbReference type="Proteomes" id="UP000078358">
    <property type="component" value="Unassembled WGS sequence"/>
</dbReference>
<evidence type="ECO:0000256" key="3">
    <source>
        <dbReference type="ARBA" id="ARBA00022692"/>
    </source>
</evidence>
<evidence type="ECO:0000256" key="9">
    <source>
        <dbReference type="SAM" id="Phobius"/>
    </source>
</evidence>
<evidence type="ECO:0000256" key="4">
    <source>
        <dbReference type="ARBA" id="ARBA00022989"/>
    </source>
</evidence>
<evidence type="ECO:0000256" key="1">
    <source>
        <dbReference type="ARBA" id="ARBA00004401"/>
    </source>
</evidence>
<evidence type="ECO:0000313" key="11">
    <source>
        <dbReference type="EMBL" id="OAQ15450.1"/>
    </source>
</evidence>
<evidence type="ECO:0000256" key="7">
    <source>
        <dbReference type="ARBA" id="ARBA00024197"/>
    </source>
</evidence>
<dbReference type="InterPro" id="IPR018704">
    <property type="entry name" value="SecYEG/CpoB_TPR"/>
</dbReference>
<reference evidence="11 12" key="1">
    <citation type="submission" date="2014-01" db="EMBL/GenBank/DDBJ databases">
        <authorList>
            <person name="Zuccon D."/>
        </authorList>
    </citation>
    <scope>NUCLEOTIDE SEQUENCE [LARGE SCALE GENOMIC DNA]</scope>
    <source>
        <strain evidence="11 12">Y31</strain>
    </source>
</reference>
<dbReference type="InterPro" id="IPR026039">
    <property type="entry name" value="YfgM"/>
</dbReference>
<dbReference type="AlphaFoldDB" id="A0A179D0P1"/>
<gene>
    <name evidence="11" type="ORF">F480_02650</name>
</gene>
<evidence type="ECO:0000259" key="10">
    <source>
        <dbReference type="Pfam" id="PF09976"/>
    </source>
</evidence>
<dbReference type="PIRSF" id="PIRSF006170">
    <property type="entry name" value="YfgM"/>
    <property type="match status" value="1"/>
</dbReference>